<evidence type="ECO:0000313" key="3">
    <source>
        <dbReference type="Proteomes" id="UP000566995"/>
    </source>
</evidence>
<dbReference type="PANTHER" id="PTHR46411:SF2">
    <property type="entry name" value="AAA+ ATPASE DOMAIN-CONTAINING PROTEIN"/>
    <property type="match status" value="1"/>
</dbReference>
<comment type="caution">
    <text evidence="2">The sequence shown here is derived from an EMBL/GenBank/DDBJ whole genome shotgun (WGS) entry which is preliminary data.</text>
</comment>
<evidence type="ECO:0000259" key="1">
    <source>
        <dbReference type="Pfam" id="PF00004"/>
    </source>
</evidence>
<sequence>MSLRIPVNVLQNTTHQRFNLLRSPSGSARDSVHLPLDDYEDDLLEDILKAAVTAKDKRSERALEAIISSRKHREDIVVPSFLAFHQLLTSYLAKDAIDSWLYMECQDGSINPVLITKVDYSTNSYGSKLTEKVTINVAYVGRVEERGDSSLSLVSDYISFSPEGVARKKVSAILAAQGLQKETPELKAAYVEQLKVHKELTEGAFAKQFRFSGRVYKFDKDNYNRKSTKYFDCPVVNDLHDSDVAPLPTHADLQFLPDDNGQEFTGEIPHHTIVPVFDLLAQETFWVSSGFLTPYAYRPELRDELVLPESHTDLLDILTADIEDYRSDVVEGKVSGNIILCAGEAGLGKTLTAEIYAEIVQRPLLRAPASMLGTDATSVSNNLDRLFGLCRRLGLIMLLDEVDVYVAKRDLDIGRNAVVSEMLRKFEYFGELIFATTNRPDEIDQAFKSRCAAIIRYDYPTPDNAAAIWKKKAEAINLALPDELVSKLVTLFPQLAPRDTRELVRLAARHVDKKGCAVDIDLFRKIAMFRDVKMVAATDEAAHA</sequence>
<proteinExistence type="predicted"/>
<gene>
    <name evidence="2" type="ORF">HNP46_000032</name>
</gene>
<dbReference type="SUPFAM" id="SSF52540">
    <property type="entry name" value="P-loop containing nucleoside triphosphate hydrolases"/>
    <property type="match status" value="1"/>
</dbReference>
<feature type="domain" description="ATPase AAA-type core" evidence="1">
    <location>
        <begin position="339"/>
        <end position="457"/>
    </location>
</feature>
<dbReference type="AlphaFoldDB" id="A0A7W7KE78"/>
<dbReference type="Pfam" id="PF00004">
    <property type="entry name" value="AAA"/>
    <property type="match status" value="1"/>
</dbReference>
<dbReference type="RefSeq" id="WP_184585499.1">
    <property type="nucleotide sequence ID" value="NZ_JACHLI010000001.1"/>
</dbReference>
<dbReference type="EMBL" id="JACHLI010000001">
    <property type="protein sequence ID" value="MBB4861221.1"/>
    <property type="molecule type" value="Genomic_DNA"/>
</dbReference>
<reference evidence="2 3" key="1">
    <citation type="submission" date="2020-08" db="EMBL/GenBank/DDBJ databases">
        <title>Functional genomics of gut bacteria from endangered species of beetles.</title>
        <authorList>
            <person name="Carlos-Shanley C."/>
        </authorList>
    </citation>
    <scope>NUCLEOTIDE SEQUENCE [LARGE SCALE GENOMIC DNA]</scope>
    <source>
        <strain evidence="2 3">S00179</strain>
    </source>
</reference>
<evidence type="ECO:0000313" key="2">
    <source>
        <dbReference type="EMBL" id="MBB4861221.1"/>
    </source>
</evidence>
<dbReference type="Proteomes" id="UP000566995">
    <property type="component" value="Unassembled WGS sequence"/>
</dbReference>
<protein>
    <recommendedName>
        <fullName evidence="1">ATPase AAA-type core domain-containing protein</fullName>
    </recommendedName>
</protein>
<dbReference type="GO" id="GO:0016887">
    <property type="term" value="F:ATP hydrolysis activity"/>
    <property type="evidence" value="ECO:0007669"/>
    <property type="project" value="InterPro"/>
</dbReference>
<dbReference type="GO" id="GO:0005524">
    <property type="term" value="F:ATP binding"/>
    <property type="evidence" value="ECO:0007669"/>
    <property type="project" value="InterPro"/>
</dbReference>
<dbReference type="PANTHER" id="PTHR46411">
    <property type="entry name" value="FAMILY ATPASE, PUTATIVE-RELATED"/>
    <property type="match status" value="1"/>
</dbReference>
<accession>A0A7W7KE78</accession>
<name>A0A7W7KE78_PSENT</name>
<dbReference type="Gene3D" id="3.40.50.300">
    <property type="entry name" value="P-loop containing nucleotide triphosphate hydrolases"/>
    <property type="match status" value="1"/>
</dbReference>
<dbReference type="InterPro" id="IPR003959">
    <property type="entry name" value="ATPase_AAA_core"/>
</dbReference>
<dbReference type="InterPro" id="IPR027417">
    <property type="entry name" value="P-loop_NTPase"/>
</dbReference>
<organism evidence="2 3">
    <name type="scientific">Pseudomonas nitroreducens</name>
    <dbReference type="NCBI Taxonomy" id="46680"/>
    <lineage>
        <taxon>Bacteria</taxon>
        <taxon>Pseudomonadati</taxon>
        <taxon>Pseudomonadota</taxon>
        <taxon>Gammaproteobacteria</taxon>
        <taxon>Pseudomonadales</taxon>
        <taxon>Pseudomonadaceae</taxon>
        <taxon>Pseudomonas</taxon>
    </lineage>
</organism>